<dbReference type="InterPro" id="IPR036890">
    <property type="entry name" value="HATPase_C_sf"/>
</dbReference>
<comment type="catalytic activity">
    <reaction evidence="1">
        <text>ATP + protein L-histidine = ADP + protein N-phospho-L-histidine.</text>
        <dbReference type="EC" id="2.7.13.3"/>
    </reaction>
</comment>
<dbReference type="NCBIfam" id="TIGR00229">
    <property type="entry name" value="sensory_box"/>
    <property type="match status" value="1"/>
</dbReference>
<evidence type="ECO:0000256" key="3">
    <source>
        <dbReference type="ARBA" id="ARBA00021740"/>
    </source>
</evidence>
<dbReference type="PROSITE" id="PS50112">
    <property type="entry name" value="PAS"/>
    <property type="match status" value="1"/>
</dbReference>
<evidence type="ECO:0000256" key="4">
    <source>
        <dbReference type="ARBA" id="ARBA00022543"/>
    </source>
</evidence>
<organism evidence="17 18">
    <name type="scientific">Mesorhizobium japonicum</name>
    <dbReference type="NCBI Taxonomy" id="2066070"/>
    <lineage>
        <taxon>Bacteria</taxon>
        <taxon>Pseudomonadati</taxon>
        <taxon>Pseudomonadota</taxon>
        <taxon>Alphaproteobacteria</taxon>
        <taxon>Hyphomicrobiales</taxon>
        <taxon>Phyllobacteriaceae</taxon>
        <taxon>Mesorhizobium</taxon>
    </lineage>
</organism>
<name>A0A3M9X3A9_9HYPH</name>
<keyword evidence="14" id="KW-0675">Receptor</keyword>
<dbReference type="EC" id="2.7.13.3" evidence="2"/>
<feature type="domain" description="PAC" evidence="16">
    <location>
        <begin position="99"/>
        <end position="153"/>
    </location>
</feature>
<keyword evidence="4" id="KW-0600">Photoreceptor protein</keyword>
<comment type="caution">
    <text evidence="17">The sequence shown here is derived from an EMBL/GenBank/DDBJ whole genome shotgun (WGS) entry which is preliminary data.</text>
</comment>
<keyword evidence="12" id="KW-0067">ATP-binding</keyword>
<evidence type="ECO:0000313" key="18">
    <source>
        <dbReference type="Proteomes" id="UP000275436"/>
    </source>
</evidence>
<evidence type="ECO:0000256" key="2">
    <source>
        <dbReference type="ARBA" id="ARBA00012438"/>
    </source>
</evidence>
<dbReference type="AlphaFoldDB" id="A0A3M9X3A9"/>
<dbReference type="GO" id="GO:0004673">
    <property type="term" value="F:protein histidine kinase activity"/>
    <property type="evidence" value="ECO:0007669"/>
    <property type="project" value="UniProtKB-EC"/>
</dbReference>
<evidence type="ECO:0000259" key="16">
    <source>
        <dbReference type="PROSITE" id="PS50113"/>
    </source>
</evidence>
<dbReference type="PROSITE" id="PS50113">
    <property type="entry name" value="PAC"/>
    <property type="match status" value="1"/>
</dbReference>
<dbReference type="SUPFAM" id="SSF55785">
    <property type="entry name" value="PYP-like sensor domain (PAS domain)"/>
    <property type="match status" value="1"/>
</dbReference>
<evidence type="ECO:0000256" key="13">
    <source>
        <dbReference type="ARBA" id="ARBA00022991"/>
    </source>
</evidence>
<evidence type="ECO:0000259" key="15">
    <source>
        <dbReference type="PROSITE" id="PS50112"/>
    </source>
</evidence>
<evidence type="ECO:0000256" key="8">
    <source>
        <dbReference type="ARBA" id="ARBA00022643"/>
    </source>
</evidence>
<evidence type="ECO:0000256" key="1">
    <source>
        <dbReference type="ARBA" id="ARBA00000085"/>
    </source>
</evidence>
<dbReference type="GO" id="GO:0005524">
    <property type="term" value="F:ATP binding"/>
    <property type="evidence" value="ECO:0007669"/>
    <property type="project" value="UniProtKB-KW"/>
</dbReference>
<evidence type="ECO:0000256" key="7">
    <source>
        <dbReference type="ARBA" id="ARBA00022630"/>
    </source>
</evidence>
<dbReference type="InterPro" id="IPR001610">
    <property type="entry name" value="PAC"/>
</dbReference>
<dbReference type="SMART" id="SM00086">
    <property type="entry name" value="PAC"/>
    <property type="match status" value="1"/>
</dbReference>
<gene>
    <name evidence="17" type="ORF">DNR46_28440</name>
</gene>
<keyword evidence="5" id="KW-0597">Phosphoprotein</keyword>
<dbReference type="GO" id="GO:0009881">
    <property type="term" value="F:photoreceptor activity"/>
    <property type="evidence" value="ECO:0007669"/>
    <property type="project" value="UniProtKB-KW"/>
</dbReference>
<sequence>MGKKELSQIHGDPPAAVTANVLRDRKELAAIAFQRTRMPMVVTDGTRQDHPIVLANEAFLKLTGYSAGEVLGRNCRFLQGPATSKIAVSEIRAAIREEREVGVELLNYRKDGSAFWNQLHLSPIHDDSGRVVYHFGSQIDRTDYRRIQSLEDSEHRLLLEVDHRANNVLALVDSIVRLTRSEDAALYAASVQKRVQSLARAHTLLARRGWHLIPVREAIQTQIEPYGATRAVLNGPDVMLAAHAVQPLALFIHELAVNAASHGALSRDTGQVAISWNEIPQTKGLALVWEETGGPPPARLRKAGFGTVIAEATIRRQLQGSTEREWSDRGVRVVVEVPNVTSQT</sequence>
<dbReference type="SMART" id="SM00091">
    <property type="entry name" value="PAS"/>
    <property type="match status" value="1"/>
</dbReference>
<accession>A0A3M9X3A9</accession>
<evidence type="ECO:0000256" key="9">
    <source>
        <dbReference type="ARBA" id="ARBA00022679"/>
    </source>
</evidence>
<dbReference type="CDD" id="cd00130">
    <property type="entry name" value="PAS"/>
    <property type="match status" value="1"/>
</dbReference>
<keyword evidence="6" id="KW-0716">Sensory transduction</keyword>
<evidence type="ECO:0000313" key="17">
    <source>
        <dbReference type="EMBL" id="RNJ42345.1"/>
    </source>
</evidence>
<dbReference type="Proteomes" id="UP000275436">
    <property type="component" value="Unassembled WGS sequence"/>
</dbReference>
<keyword evidence="9" id="KW-0808">Transferase</keyword>
<dbReference type="Pfam" id="PF13426">
    <property type="entry name" value="PAS_9"/>
    <property type="match status" value="1"/>
</dbReference>
<feature type="domain" description="PAS" evidence="15">
    <location>
        <begin position="25"/>
        <end position="98"/>
    </location>
</feature>
<dbReference type="PANTHER" id="PTHR47429">
    <property type="entry name" value="PROTEIN TWIN LOV 1"/>
    <property type="match status" value="1"/>
</dbReference>
<protein>
    <recommendedName>
        <fullName evidence="3">Blue-light-activated histidine kinase</fullName>
        <ecNumber evidence="2">2.7.13.3</ecNumber>
    </recommendedName>
</protein>
<evidence type="ECO:0000256" key="6">
    <source>
        <dbReference type="ARBA" id="ARBA00022606"/>
    </source>
</evidence>
<dbReference type="InterPro" id="IPR000700">
    <property type="entry name" value="PAS-assoc_C"/>
</dbReference>
<dbReference type="NCBIfam" id="NF010077">
    <property type="entry name" value="PRK13559.1"/>
    <property type="match status" value="1"/>
</dbReference>
<dbReference type="InterPro" id="IPR035965">
    <property type="entry name" value="PAS-like_dom_sf"/>
</dbReference>
<dbReference type="InterPro" id="IPR000014">
    <property type="entry name" value="PAS"/>
</dbReference>
<dbReference type="EMBL" id="QKOD01000011">
    <property type="protein sequence ID" value="RNJ42345.1"/>
    <property type="molecule type" value="Genomic_DNA"/>
</dbReference>
<keyword evidence="13" id="KW-0157">Chromophore</keyword>
<evidence type="ECO:0000256" key="12">
    <source>
        <dbReference type="ARBA" id="ARBA00022840"/>
    </source>
</evidence>
<dbReference type="Gene3D" id="3.30.565.10">
    <property type="entry name" value="Histidine kinase-like ATPase, C-terminal domain"/>
    <property type="match status" value="1"/>
</dbReference>
<keyword evidence="7" id="KW-0285">Flavoprotein</keyword>
<keyword evidence="11" id="KW-0418">Kinase</keyword>
<dbReference type="Gene3D" id="3.30.450.20">
    <property type="entry name" value="PAS domain"/>
    <property type="match status" value="1"/>
</dbReference>
<reference evidence="17 18" key="1">
    <citation type="journal article" date="2018" name="Mol. Plant Microbe Interact.">
        <title>Taxonomically Different Co-Microsymbionts of a Relict Legume, Oxytropis popoviana, Have Complementary Sets of Symbiotic Genes and Together Increase the Efficiency of Plant Nodulation.</title>
        <authorList>
            <person name="Safronova V."/>
            <person name="Belimov A."/>
            <person name="Sazanova A."/>
            <person name="Chirak E."/>
            <person name="Verkhozina A."/>
            <person name="Kuznetsova I."/>
            <person name="Andronov E."/>
            <person name="Puhalsky J."/>
            <person name="Tikhonovich I."/>
        </authorList>
    </citation>
    <scope>NUCLEOTIDE SEQUENCE [LARGE SCALE GENOMIC DNA]</scope>
    <source>
        <strain evidence="17 18">Opo-235</strain>
    </source>
</reference>
<dbReference type="PANTHER" id="PTHR47429:SF2">
    <property type="entry name" value="PROTEIN TWIN LOV 1"/>
    <property type="match status" value="1"/>
</dbReference>
<dbReference type="RefSeq" id="WP_123169697.1">
    <property type="nucleotide sequence ID" value="NZ_QKOD01000011.1"/>
</dbReference>
<evidence type="ECO:0000256" key="14">
    <source>
        <dbReference type="ARBA" id="ARBA00023170"/>
    </source>
</evidence>
<evidence type="ECO:0000256" key="10">
    <source>
        <dbReference type="ARBA" id="ARBA00022741"/>
    </source>
</evidence>
<dbReference type="InterPro" id="IPR011102">
    <property type="entry name" value="Sig_transdc_His_kinase_HWE"/>
</dbReference>
<evidence type="ECO:0000256" key="11">
    <source>
        <dbReference type="ARBA" id="ARBA00022777"/>
    </source>
</evidence>
<keyword evidence="8" id="KW-0288">FMN</keyword>
<evidence type="ECO:0000256" key="5">
    <source>
        <dbReference type="ARBA" id="ARBA00022553"/>
    </source>
</evidence>
<keyword evidence="10" id="KW-0547">Nucleotide-binding</keyword>
<dbReference type="SMART" id="SM00911">
    <property type="entry name" value="HWE_HK"/>
    <property type="match status" value="1"/>
</dbReference>
<proteinExistence type="predicted"/>
<dbReference type="Pfam" id="PF07536">
    <property type="entry name" value="HWE_HK"/>
    <property type="match status" value="1"/>
</dbReference>